<dbReference type="Gene3D" id="3.90.550.10">
    <property type="entry name" value="Spore Coat Polysaccharide Biosynthesis Protein SpsA, Chain A"/>
    <property type="match status" value="1"/>
</dbReference>
<organism evidence="1">
    <name type="scientific">marine metagenome</name>
    <dbReference type="NCBI Taxonomy" id="408172"/>
    <lineage>
        <taxon>unclassified sequences</taxon>
        <taxon>metagenomes</taxon>
        <taxon>ecological metagenomes</taxon>
    </lineage>
</organism>
<evidence type="ECO:0000313" key="1">
    <source>
        <dbReference type="EMBL" id="SVC45775.1"/>
    </source>
</evidence>
<feature type="non-terminal residue" evidence="1">
    <location>
        <position position="314"/>
    </location>
</feature>
<dbReference type="EMBL" id="UINC01092307">
    <property type="protein sequence ID" value="SVC45775.1"/>
    <property type="molecule type" value="Genomic_DNA"/>
</dbReference>
<reference evidence="1" key="1">
    <citation type="submission" date="2018-05" db="EMBL/GenBank/DDBJ databases">
        <authorList>
            <person name="Lanie J.A."/>
            <person name="Ng W.-L."/>
            <person name="Kazmierczak K.M."/>
            <person name="Andrzejewski T.M."/>
            <person name="Davidsen T.M."/>
            <person name="Wayne K.J."/>
            <person name="Tettelin H."/>
            <person name="Glass J.I."/>
            <person name="Rusch D."/>
            <person name="Podicherti R."/>
            <person name="Tsui H.-C.T."/>
            <person name="Winkler M.E."/>
        </authorList>
    </citation>
    <scope>NUCLEOTIDE SEQUENCE</scope>
</reference>
<gene>
    <name evidence="1" type="ORF">METZ01_LOCUS298629</name>
</gene>
<dbReference type="AlphaFoldDB" id="A0A382MCH9"/>
<dbReference type="InterPro" id="IPR029044">
    <property type="entry name" value="Nucleotide-diphossugar_trans"/>
</dbReference>
<proteinExistence type="predicted"/>
<dbReference type="SUPFAM" id="SSF53448">
    <property type="entry name" value="Nucleotide-diphospho-sugar transferases"/>
    <property type="match status" value="1"/>
</dbReference>
<dbReference type="Pfam" id="PF02348">
    <property type="entry name" value="CTP_transf_3"/>
    <property type="match status" value="1"/>
</dbReference>
<accession>A0A382MCH9</accession>
<name>A0A382MCH9_9ZZZZ</name>
<sequence length="314" mass="35310">MATIVFISALQKHLAFQDDLLRRLRGKTLVERSIEKARNLGIRDSSIHVYTDSEQIALQAERTGVQVFLNVNFLDLSVGESSNFIEYCCDSVTKDDQILRLSPYAPLLESSTLDKAAAVLEQANVDAVCGIRTVRQSLYMDRGRTVENIFLSEDGQILDIESSAFTLLKAGAIKKLGNKTLTVQPVKVSEDAFEINSYLDWWVCEKLLARKRIVFRVIGGDRVGMGHIYRALTVAHEITDHEVLMVTDTSNEVALNKLMDYGYRLEVYERSKIVEEIIGLSPNMVVNDILDTNADDIRAYKQKGIKVVNFEDLG</sequence>
<dbReference type="Gene3D" id="3.40.50.11190">
    <property type="match status" value="1"/>
</dbReference>
<dbReference type="InterPro" id="IPR003329">
    <property type="entry name" value="Cytidylyl_trans"/>
</dbReference>
<protein>
    <submittedName>
        <fullName evidence="1">Uncharacterized protein</fullName>
    </submittedName>
</protein>